<protein>
    <recommendedName>
        <fullName evidence="2">Glycosyltransferase subfamily 4-like N-terminal domain-containing protein</fullName>
    </recommendedName>
</protein>
<evidence type="ECO:0000313" key="1">
    <source>
        <dbReference type="EMBL" id="GAJ25116.1"/>
    </source>
</evidence>
<dbReference type="AlphaFoldDB" id="X1VZ38"/>
<gene>
    <name evidence="1" type="ORF">S12H4_56414</name>
</gene>
<feature type="non-terminal residue" evidence="1">
    <location>
        <position position="142"/>
    </location>
</feature>
<sequence length="142" mass="16841">MNPRNKKVCIICRLDRFANAVRPKKVKEFLEKNGYIVELINTYPNKVKSGPSIMARKIRRFFIPRFLRNYIFILDIKYRAIVLQKEITKRQPDVLICESEIDSYVLTKPMSCLKILDSPSPWVDELFYSGDLSNFAYKMLRR</sequence>
<dbReference type="EMBL" id="BARW01036326">
    <property type="protein sequence ID" value="GAJ25116.1"/>
    <property type="molecule type" value="Genomic_DNA"/>
</dbReference>
<comment type="caution">
    <text evidence="1">The sequence shown here is derived from an EMBL/GenBank/DDBJ whole genome shotgun (WGS) entry which is preliminary data.</text>
</comment>
<proteinExistence type="predicted"/>
<name>X1VZ38_9ZZZZ</name>
<organism evidence="1">
    <name type="scientific">marine sediment metagenome</name>
    <dbReference type="NCBI Taxonomy" id="412755"/>
    <lineage>
        <taxon>unclassified sequences</taxon>
        <taxon>metagenomes</taxon>
        <taxon>ecological metagenomes</taxon>
    </lineage>
</organism>
<accession>X1VZ38</accession>
<reference evidence="1" key="1">
    <citation type="journal article" date="2014" name="Front. Microbiol.">
        <title>High frequency of phylogenetically diverse reductive dehalogenase-homologous genes in deep subseafloor sedimentary metagenomes.</title>
        <authorList>
            <person name="Kawai M."/>
            <person name="Futagami T."/>
            <person name="Toyoda A."/>
            <person name="Takaki Y."/>
            <person name="Nishi S."/>
            <person name="Hori S."/>
            <person name="Arai W."/>
            <person name="Tsubouchi T."/>
            <person name="Morono Y."/>
            <person name="Uchiyama I."/>
            <person name="Ito T."/>
            <person name="Fujiyama A."/>
            <person name="Inagaki F."/>
            <person name="Takami H."/>
        </authorList>
    </citation>
    <scope>NUCLEOTIDE SEQUENCE</scope>
    <source>
        <strain evidence="1">Expedition CK06-06</strain>
    </source>
</reference>
<evidence type="ECO:0008006" key="2">
    <source>
        <dbReference type="Google" id="ProtNLM"/>
    </source>
</evidence>